<reference evidence="1 2" key="1">
    <citation type="journal article" date="2013" name="Genome Announc.">
        <title>Complete genome sequence of Simiduia agarivorans SA1(T), a marine bacterium able to degrade a variety of polysaccharides.</title>
        <authorList>
            <person name="Lin S.Y."/>
            <person name="Shieh W.Y."/>
            <person name="Chen J.S."/>
            <person name="Tang S.L."/>
        </authorList>
    </citation>
    <scope>NUCLEOTIDE SEQUENCE [LARGE SCALE GENOMIC DNA]</scope>
    <source>
        <strain evidence="2">DSM 21679 / JCM 13881 / BCRC 17597 / SA1</strain>
    </source>
</reference>
<evidence type="ECO:0000313" key="2">
    <source>
        <dbReference type="Proteomes" id="UP000000466"/>
    </source>
</evidence>
<dbReference type="AlphaFoldDB" id="K4KK34"/>
<accession>K4KK34</accession>
<gene>
    <name evidence="1" type="ordered locus">M5M_11710</name>
</gene>
<organism evidence="1 2">
    <name type="scientific">Simiduia agarivorans (strain DSM 21679 / JCM 13881 / BCRC 17597 / SA1)</name>
    <dbReference type="NCBI Taxonomy" id="1117647"/>
    <lineage>
        <taxon>Bacteria</taxon>
        <taxon>Pseudomonadati</taxon>
        <taxon>Pseudomonadota</taxon>
        <taxon>Gammaproteobacteria</taxon>
        <taxon>Cellvibrionales</taxon>
        <taxon>Cellvibrionaceae</taxon>
        <taxon>Simiduia</taxon>
    </lineage>
</organism>
<name>K4KK34_SIMAS</name>
<protein>
    <submittedName>
        <fullName evidence="1">Uncharacterized protein</fullName>
    </submittedName>
</protein>
<sequence>MLLEKKMVAEKRFDYIWNITLPRFRSKRLNIRNVDLPEKPEYLKLLPKNGNVLISSDKNEFTITNGFSSNCGKNMCIVSAVMFRVEFDQRLCDMSGQAKPGVYFIHMFDKGYLEYDVFGIDT</sequence>
<dbReference type="KEGG" id="saga:M5M_11710"/>
<dbReference type="Proteomes" id="UP000000466">
    <property type="component" value="Chromosome"/>
</dbReference>
<dbReference type="HOGENOM" id="CLU_2025173_0_0_6"/>
<evidence type="ECO:0000313" key="1">
    <source>
        <dbReference type="EMBL" id="AFU99519.1"/>
    </source>
</evidence>
<dbReference type="STRING" id="1117647.M5M_11710"/>
<dbReference type="EMBL" id="CP003746">
    <property type="protein sequence ID" value="AFU99519.1"/>
    <property type="molecule type" value="Genomic_DNA"/>
</dbReference>
<keyword evidence="2" id="KW-1185">Reference proteome</keyword>
<proteinExistence type="predicted"/>